<dbReference type="AlphaFoldDB" id="A0A842J692"/>
<sequence length="76" mass="9014">MTPEERKIYNFGLLKLKEDEAYKWGSRAARLKENLTSLLNEPFNVREFKTVSDDLAEAITKRDELKKQIDELRKEI</sequence>
<dbReference type="Proteomes" id="UP000552683">
    <property type="component" value="Unassembled WGS sequence"/>
</dbReference>
<reference evidence="2 3" key="1">
    <citation type="submission" date="2020-08" db="EMBL/GenBank/DDBJ databases">
        <title>Complete genome and description of Campylobacter massiliensis Marseille-Q3452 sp. nov.</title>
        <authorList>
            <person name="Antezack A."/>
        </authorList>
    </citation>
    <scope>NUCLEOTIDE SEQUENCE [LARGE SCALE GENOMIC DNA]</scope>
    <source>
        <strain evidence="2 3">Marseille-Q3452</strain>
    </source>
</reference>
<protein>
    <submittedName>
        <fullName evidence="2">Uncharacterized protein</fullName>
    </submittedName>
</protein>
<keyword evidence="3" id="KW-1185">Reference proteome</keyword>
<dbReference type="EMBL" id="JACLZK010000002">
    <property type="protein sequence ID" value="MBC2883201.1"/>
    <property type="molecule type" value="Genomic_DNA"/>
</dbReference>
<accession>A0A842J692</accession>
<evidence type="ECO:0000256" key="1">
    <source>
        <dbReference type="SAM" id="Coils"/>
    </source>
</evidence>
<dbReference type="RefSeq" id="WP_185898752.1">
    <property type="nucleotide sequence ID" value="NZ_JACLZK010000002.1"/>
</dbReference>
<keyword evidence="1" id="KW-0175">Coiled coil</keyword>
<organism evidence="2 3">
    <name type="scientific">Campylobacter massiliensis</name>
    <dbReference type="NCBI Taxonomy" id="2762557"/>
    <lineage>
        <taxon>Bacteria</taxon>
        <taxon>Pseudomonadati</taxon>
        <taxon>Campylobacterota</taxon>
        <taxon>Epsilonproteobacteria</taxon>
        <taxon>Campylobacterales</taxon>
        <taxon>Campylobacteraceae</taxon>
        <taxon>Campylobacter</taxon>
    </lineage>
</organism>
<evidence type="ECO:0000313" key="3">
    <source>
        <dbReference type="Proteomes" id="UP000552683"/>
    </source>
</evidence>
<gene>
    <name evidence="2" type="ORF">H7R39_08020</name>
</gene>
<name>A0A842J692_9BACT</name>
<feature type="coiled-coil region" evidence="1">
    <location>
        <begin position="48"/>
        <end position="75"/>
    </location>
</feature>
<comment type="caution">
    <text evidence="2">The sequence shown here is derived from an EMBL/GenBank/DDBJ whole genome shotgun (WGS) entry which is preliminary data.</text>
</comment>
<proteinExistence type="predicted"/>
<evidence type="ECO:0000313" key="2">
    <source>
        <dbReference type="EMBL" id="MBC2883201.1"/>
    </source>
</evidence>